<sequence length="234" mass="25952">MISLYTRYILPLVVIFFIACGHTDRSSRTTAEETPLTPEQRQQDTIPSKTKTIVFFGNSLTAGYGLDDPKESFPAIIQTKIDALGLPYHVVNAGLSGETSAGGNERIDWLLQHPVDIFILELGANDGLRGIDPKSTYKNLHQIVQKVKKKYPDCAFVLAGMLVPPNVGEEYFEEFKAIYPKLAKEQQMELIPFLLEDVAGVQTLNQADGIHPTKAGQVIVAENVWTILQPMLKP</sequence>
<evidence type="ECO:0000313" key="2">
    <source>
        <dbReference type="EMBL" id="GHE33062.1"/>
    </source>
</evidence>
<dbReference type="PANTHER" id="PTHR30383">
    <property type="entry name" value="THIOESTERASE 1/PROTEASE 1/LYSOPHOSPHOLIPASE L1"/>
    <property type="match status" value="1"/>
</dbReference>
<dbReference type="EMBL" id="BNAF01000005">
    <property type="protein sequence ID" value="GHE33062.1"/>
    <property type="molecule type" value="Genomic_DNA"/>
</dbReference>
<dbReference type="CDD" id="cd01822">
    <property type="entry name" value="Lysophospholipase_L1_like"/>
    <property type="match status" value="1"/>
</dbReference>
<name>A0ABQ3HTL0_9SPHI</name>
<dbReference type="Proteomes" id="UP000620550">
    <property type="component" value="Unassembled WGS sequence"/>
</dbReference>
<dbReference type="Gene3D" id="3.40.50.1110">
    <property type="entry name" value="SGNH hydrolase"/>
    <property type="match status" value="1"/>
</dbReference>
<dbReference type="InterPro" id="IPR051532">
    <property type="entry name" value="Ester_Hydrolysis_Enzymes"/>
</dbReference>
<reference evidence="3" key="1">
    <citation type="journal article" date="2019" name="Int. J. Syst. Evol. Microbiol.">
        <title>The Global Catalogue of Microorganisms (GCM) 10K type strain sequencing project: providing services to taxonomists for standard genome sequencing and annotation.</title>
        <authorList>
            <consortium name="The Broad Institute Genomics Platform"/>
            <consortium name="The Broad Institute Genome Sequencing Center for Infectious Disease"/>
            <person name="Wu L."/>
            <person name="Ma J."/>
        </authorList>
    </citation>
    <scope>NUCLEOTIDE SEQUENCE [LARGE SCALE GENOMIC DNA]</scope>
    <source>
        <strain evidence="3">CGMCC 1.12966</strain>
    </source>
</reference>
<comment type="caution">
    <text evidence="2">The sequence shown here is derived from an EMBL/GenBank/DDBJ whole genome shotgun (WGS) entry which is preliminary data.</text>
</comment>
<keyword evidence="3" id="KW-1185">Reference proteome</keyword>
<feature type="domain" description="SGNH hydrolase-type esterase" evidence="1">
    <location>
        <begin position="55"/>
        <end position="217"/>
    </location>
</feature>
<dbReference type="PROSITE" id="PS51257">
    <property type="entry name" value="PROKAR_LIPOPROTEIN"/>
    <property type="match status" value="1"/>
</dbReference>
<protein>
    <recommendedName>
        <fullName evidence="1">SGNH hydrolase-type esterase domain-containing protein</fullName>
    </recommendedName>
</protein>
<dbReference type="InterPro" id="IPR013830">
    <property type="entry name" value="SGNH_hydro"/>
</dbReference>
<evidence type="ECO:0000259" key="1">
    <source>
        <dbReference type="Pfam" id="PF13472"/>
    </source>
</evidence>
<evidence type="ECO:0000313" key="3">
    <source>
        <dbReference type="Proteomes" id="UP000620550"/>
    </source>
</evidence>
<dbReference type="InterPro" id="IPR036514">
    <property type="entry name" value="SGNH_hydro_sf"/>
</dbReference>
<dbReference type="RefSeq" id="WP_189626045.1">
    <property type="nucleotide sequence ID" value="NZ_BNAF01000005.1"/>
</dbReference>
<accession>A0ABQ3HTL0</accession>
<dbReference type="Pfam" id="PF13472">
    <property type="entry name" value="Lipase_GDSL_2"/>
    <property type="match status" value="1"/>
</dbReference>
<proteinExistence type="predicted"/>
<dbReference type="PANTHER" id="PTHR30383:SF24">
    <property type="entry name" value="THIOESTERASE 1_PROTEASE 1_LYSOPHOSPHOLIPASE L1"/>
    <property type="match status" value="1"/>
</dbReference>
<dbReference type="SUPFAM" id="SSF52266">
    <property type="entry name" value="SGNH hydrolase"/>
    <property type="match status" value="1"/>
</dbReference>
<gene>
    <name evidence="2" type="ORF">GCM10017764_15140</name>
</gene>
<organism evidence="2 3">
    <name type="scientific">Sphingobacterium griseoflavum</name>
    <dbReference type="NCBI Taxonomy" id="1474952"/>
    <lineage>
        <taxon>Bacteria</taxon>
        <taxon>Pseudomonadati</taxon>
        <taxon>Bacteroidota</taxon>
        <taxon>Sphingobacteriia</taxon>
        <taxon>Sphingobacteriales</taxon>
        <taxon>Sphingobacteriaceae</taxon>
        <taxon>Sphingobacterium</taxon>
    </lineage>
</organism>